<comment type="caution">
    <text evidence="4">The sequence shown here is derived from an EMBL/GenBank/DDBJ whole genome shotgun (WGS) entry which is preliminary data.</text>
</comment>
<proteinExistence type="predicted"/>
<dbReference type="RefSeq" id="WP_179632779.1">
    <property type="nucleotide sequence ID" value="NZ_JACCFH010000001.1"/>
</dbReference>
<evidence type="ECO:0000256" key="1">
    <source>
        <dbReference type="PROSITE-ProRule" id="PRU00409"/>
    </source>
</evidence>
<keyword evidence="5" id="KW-1185">Reference proteome</keyword>
<keyword evidence="1" id="KW-0547">Nucleotide-binding</keyword>
<dbReference type="SUPFAM" id="SSF56059">
    <property type="entry name" value="Glutathione synthetase ATP-binding domain-like"/>
    <property type="match status" value="1"/>
</dbReference>
<sequence>MLSCQGAPEADLNLVRALGEQGVPVIVVAEEAQPPSRYSRHVVAFHHAPGFTREPARLQAVLVALQAEHGALLPVFPSADPDLTALLALEDPLASVCRSITTPTGVARLLMDKSAFGVEAERLGLPVPRTFSPRTLVAAEALSRVVDYPVILKPAHPVAWKYPDVEPAVARAKALLVDEPRELMRLCCMLAPHGLEVLLQEYIPGRDEAHYSVHVYIDPDGCARASYTARKWRTFPIHAGSGCHVESVHRPALEAEAIGILQTLGFRGIANMNFKRHARTGRYLLIEINPRISQTSILAARAGVNLPWLAYRTACDLPPLPAPQRRFGLRYLNAGLDFHAFRAYRRAKEWRWGEYLKTVLRPGLVYQYASARDPGPVLHLVRSWWSRCWSKSVPPLRRAAPEGHARPGPVGDLPGMADRPS</sequence>
<evidence type="ECO:0000259" key="3">
    <source>
        <dbReference type="PROSITE" id="PS50975"/>
    </source>
</evidence>
<feature type="domain" description="ATP-grasp" evidence="3">
    <location>
        <begin position="117"/>
        <end position="315"/>
    </location>
</feature>
<dbReference type="Gene3D" id="3.30.470.20">
    <property type="entry name" value="ATP-grasp fold, B domain"/>
    <property type="match status" value="1"/>
</dbReference>
<name>A0A7Y9QYE5_9BURK</name>
<keyword evidence="4" id="KW-0436">Ligase</keyword>
<protein>
    <submittedName>
        <fullName evidence="4">Putative ATP-grasp superfamily ATP-dependent carboligase</fullName>
    </submittedName>
</protein>
<gene>
    <name evidence="4" type="ORF">BDD16_000806</name>
</gene>
<dbReference type="EMBL" id="JACCFH010000001">
    <property type="protein sequence ID" value="NYG31820.1"/>
    <property type="molecule type" value="Genomic_DNA"/>
</dbReference>
<dbReference type="PROSITE" id="PS50975">
    <property type="entry name" value="ATP_GRASP"/>
    <property type="match status" value="1"/>
</dbReference>
<evidence type="ECO:0000256" key="2">
    <source>
        <dbReference type="SAM" id="MobiDB-lite"/>
    </source>
</evidence>
<feature type="region of interest" description="Disordered" evidence="2">
    <location>
        <begin position="397"/>
        <end position="421"/>
    </location>
</feature>
<organism evidence="4 5">
    <name type="scientific">Sphaerotilus montanus</name>
    <dbReference type="NCBI Taxonomy" id="522889"/>
    <lineage>
        <taxon>Bacteria</taxon>
        <taxon>Pseudomonadati</taxon>
        <taxon>Pseudomonadota</taxon>
        <taxon>Betaproteobacteria</taxon>
        <taxon>Burkholderiales</taxon>
        <taxon>Sphaerotilaceae</taxon>
        <taxon>Sphaerotilus</taxon>
    </lineage>
</organism>
<accession>A0A7Y9QYE5</accession>
<reference evidence="4 5" key="1">
    <citation type="submission" date="2020-07" db="EMBL/GenBank/DDBJ databases">
        <title>Genomic Encyclopedia of Archaeal and Bacterial Type Strains, Phase II (KMG-II): from individual species to whole genera.</title>
        <authorList>
            <person name="Goeker M."/>
        </authorList>
    </citation>
    <scope>NUCLEOTIDE SEQUENCE [LARGE SCALE GENOMIC DNA]</scope>
    <source>
        <strain evidence="4 5">DSM 21226</strain>
    </source>
</reference>
<evidence type="ECO:0000313" key="5">
    <source>
        <dbReference type="Proteomes" id="UP000518288"/>
    </source>
</evidence>
<dbReference type="InterPro" id="IPR011761">
    <property type="entry name" value="ATP-grasp"/>
</dbReference>
<dbReference type="GO" id="GO:0005524">
    <property type="term" value="F:ATP binding"/>
    <property type="evidence" value="ECO:0007669"/>
    <property type="project" value="UniProtKB-UniRule"/>
</dbReference>
<dbReference type="GO" id="GO:0016874">
    <property type="term" value="F:ligase activity"/>
    <property type="evidence" value="ECO:0007669"/>
    <property type="project" value="UniProtKB-KW"/>
</dbReference>
<keyword evidence="1" id="KW-0067">ATP-binding</keyword>
<dbReference type="AlphaFoldDB" id="A0A7Y9QYE5"/>
<evidence type="ECO:0000313" key="4">
    <source>
        <dbReference type="EMBL" id="NYG31820.1"/>
    </source>
</evidence>
<dbReference type="Pfam" id="PF15632">
    <property type="entry name" value="ATPgrasp_Ter"/>
    <property type="match status" value="1"/>
</dbReference>
<dbReference type="Proteomes" id="UP000518288">
    <property type="component" value="Unassembled WGS sequence"/>
</dbReference>
<dbReference type="GO" id="GO:0046872">
    <property type="term" value="F:metal ion binding"/>
    <property type="evidence" value="ECO:0007669"/>
    <property type="project" value="InterPro"/>
</dbReference>